<feature type="transmembrane region" description="Helical" evidence="5">
    <location>
        <begin position="105"/>
        <end position="125"/>
    </location>
</feature>
<evidence type="ECO:0000259" key="6">
    <source>
        <dbReference type="PROSITE" id="PS50850"/>
    </source>
</evidence>
<proteinExistence type="predicted"/>
<dbReference type="GO" id="GO:0035879">
    <property type="term" value="P:plasma membrane lactate transport"/>
    <property type="evidence" value="ECO:0007669"/>
    <property type="project" value="TreeGrafter"/>
</dbReference>
<keyword evidence="4 5" id="KW-0472">Membrane</keyword>
<name>A0A167EE66_9ASCO</name>
<feature type="transmembrane region" description="Helical" evidence="5">
    <location>
        <begin position="24"/>
        <end position="43"/>
    </location>
</feature>
<protein>
    <submittedName>
        <fullName evidence="7">Jen1p</fullName>
    </submittedName>
</protein>
<sequence>MYGTAAATSLENIPPESISMMSGLFLPGYNLGYIFAIIFYRAFQYTHGGEGWRSLCWFTAGPAALLAIWRLCFPEGEYFSKLKEKREFEKLNAVGRWNDAKVAIANYWVVFVYLIFLMSGMNFMSHGTMDLYPTLLVTQAKLGTDAKTVVMVVSNLGAIAGGLIFGQLSEILGRRLCISVCCLLGGAFVYPAFLGANENTLMAGSTLLMAAVFGAWGQITIHLFELSPPRYRTLAAGLAYQLGNLASSASATIEATIGARFPIGDKPGVYNYGLVMCIFSGAVFGYVLIVIFLGPERFHRDLYEQVRTDDEKIYTLDDEKAETHHIDSVGRV</sequence>
<feature type="transmembrane region" description="Helical" evidence="5">
    <location>
        <begin position="172"/>
        <end position="194"/>
    </location>
</feature>
<evidence type="ECO:0000313" key="7">
    <source>
        <dbReference type="EMBL" id="ANB13961.1"/>
    </source>
</evidence>
<gene>
    <name evidence="7" type="primary">JEN1</name>
    <name evidence="7" type="ORF">AWJ20_4914</name>
</gene>
<comment type="subcellular location">
    <subcellularLocation>
        <location evidence="1">Membrane</location>
        <topology evidence="1">Multi-pass membrane protein</topology>
    </subcellularLocation>
</comment>
<dbReference type="GO" id="GO:0015355">
    <property type="term" value="F:secondary active monocarboxylate transmembrane transporter activity"/>
    <property type="evidence" value="ECO:0007669"/>
    <property type="project" value="TreeGrafter"/>
</dbReference>
<reference evidence="7 8" key="1">
    <citation type="submission" date="2016-02" db="EMBL/GenBank/DDBJ databases">
        <title>Complete genome sequence and transcriptome regulation of the pentose utilising yeast Sugiyamaella lignohabitans.</title>
        <authorList>
            <person name="Bellasio M."/>
            <person name="Peymann A."/>
            <person name="Valli M."/>
            <person name="Sipitzky M."/>
            <person name="Graf A."/>
            <person name="Sauer M."/>
            <person name="Marx H."/>
            <person name="Mattanovich D."/>
        </authorList>
    </citation>
    <scope>NUCLEOTIDE SEQUENCE [LARGE SCALE GENOMIC DNA]</scope>
    <source>
        <strain evidence="7 8">CBS 10342</strain>
    </source>
</reference>
<dbReference type="InterPro" id="IPR020846">
    <property type="entry name" value="MFS_dom"/>
</dbReference>
<dbReference type="GeneID" id="30037098"/>
<evidence type="ECO:0000256" key="4">
    <source>
        <dbReference type="ARBA" id="ARBA00023136"/>
    </source>
</evidence>
<dbReference type="PROSITE" id="PS50850">
    <property type="entry name" value="MFS"/>
    <property type="match status" value="1"/>
</dbReference>
<dbReference type="AlphaFoldDB" id="A0A167EE66"/>
<keyword evidence="2 5" id="KW-0812">Transmembrane</keyword>
<keyword evidence="3 5" id="KW-1133">Transmembrane helix</keyword>
<evidence type="ECO:0000256" key="2">
    <source>
        <dbReference type="ARBA" id="ARBA00022692"/>
    </source>
</evidence>
<feature type="domain" description="Major facilitator superfamily (MFS) profile" evidence="6">
    <location>
        <begin position="1"/>
        <end position="298"/>
    </location>
</feature>
<dbReference type="GO" id="GO:0005886">
    <property type="term" value="C:plasma membrane"/>
    <property type="evidence" value="ECO:0007669"/>
    <property type="project" value="TreeGrafter"/>
</dbReference>
<feature type="transmembrane region" description="Helical" evidence="5">
    <location>
        <begin position="269"/>
        <end position="293"/>
    </location>
</feature>
<evidence type="ECO:0000313" key="8">
    <source>
        <dbReference type="Proteomes" id="UP000189580"/>
    </source>
</evidence>
<evidence type="ECO:0000256" key="3">
    <source>
        <dbReference type="ARBA" id="ARBA00022989"/>
    </source>
</evidence>
<dbReference type="RefSeq" id="XP_018736438.1">
    <property type="nucleotide sequence ID" value="XM_018882018.1"/>
</dbReference>
<dbReference type="Proteomes" id="UP000189580">
    <property type="component" value="Chromosome d"/>
</dbReference>
<dbReference type="KEGG" id="slb:AWJ20_4914"/>
<dbReference type="Pfam" id="PF07690">
    <property type="entry name" value="MFS_1"/>
    <property type="match status" value="1"/>
</dbReference>
<keyword evidence="8" id="KW-1185">Reference proteome</keyword>
<feature type="transmembrane region" description="Helical" evidence="5">
    <location>
        <begin position="146"/>
        <end position="166"/>
    </location>
</feature>
<dbReference type="Gene3D" id="1.20.1250.20">
    <property type="entry name" value="MFS general substrate transporter like domains"/>
    <property type="match status" value="2"/>
</dbReference>
<organism evidence="7 8">
    <name type="scientific">Sugiyamaella lignohabitans</name>
    <dbReference type="NCBI Taxonomy" id="796027"/>
    <lineage>
        <taxon>Eukaryota</taxon>
        <taxon>Fungi</taxon>
        <taxon>Dikarya</taxon>
        <taxon>Ascomycota</taxon>
        <taxon>Saccharomycotina</taxon>
        <taxon>Dipodascomycetes</taxon>
        <taxon>Dipodascales</taxon>
        <taxon>Trichomonascaceae</taxon>
        <taxon>Sugiyamaella</taxon>
    </lineage>
</organism>
<feature type="transmembrane region" description="Helical" evidence="5">
    <location>
        <begin position="206"/>
        <end position="224"/>
    </location>
</feature>
<dbReference type="InterPro" id="IPR011701">
    <property type="entry name" value="MFS"/>
</dbReference>
<dbReference type="PANTHER" id="PTHR23508">
    <property type="entry name" value="CARBOXYLIC ACID TRANSPORTER PROTEIN HOMOLOG"/>
    <property type="match status" value="1"/>
</dbReference>
<dbReference type="OrthoDB" id="5296287at2759"/>
<dbReference type="EMBL" id="CP014502">
    <property type="protein sequence ID" value="ANB13961.1"/>
    <property type="molecule type" value="Genomic_DNA"/>
</dbReference>
<accession>A0A167EE66</accession>
<feature type="transmembrane region" description="Helical" evidence="5">
    <location>
        <begin position="55"/>
        <end position="73"/>
    </location>
</feature>
<dbReference type="InterPro" id="IPR036259">
    <property type="entry name" value="MFS_trans_sf"/>
</dbReference>
<evidence type="ECO:0000256" key="1">
    <source>
        <dbReference type="ARBA" id="ARBA00004141"/>
    </source>
</evidence>
<dbReference type="PANTHER" id="PTHR23508:SF10">
    <property type="entry name" value="CARBOXYLIC ACID TRANSPORTER PROTEIN HOMOLOG"/>
    <property type="match status" value="1"/>
</dbReference>
<dbReference type="SUPFAM" id="SSF103473">
    <property type="entry name" value="MFS general substrate transporter"/>
    <property type="match status" value="1"/>
</dbReference>
<evidence type="ECO:0000256" key="5">
    <source>
        <dbReference type="SAM" id="Phobius"/>
    </source>
</evidence>